<reference evidence="3 4" key="1">
    <citation type="submission" date="2020-03" db="EMBL/GenBank/DDBJ databases">
        <title>Draft Genome Sequence of Cudoniella acicularis.</title>
        <authorList>
            <person name="Buettner E."/>
            <person name="Kellner H."/>
        </authorList>
    </citation>
    <scope>NUCLEOTIDE SEQUENCE [LARGE SCALE GENOMIC DNA]</scope>
    <source>
        <strain evidence="3 4">DSM 108380</strain>
    </source>
</reference>
<evidence type="ECO:0000256" key="2">
    <source>
        <dbReference type="SAM" id="SignalP"/>
    </source>
</evidence>
<dbReference type="AlphaFoldDB" id="A0A8H4VWA3"/>
<sequence length="495" mass="50726">MRAPLFRTLLLFYLSEFVLSDSCKKDNCLNAMNHSPSVASAFCTPYLTTALTATSDIPSFLLHWKASASRLSSACSCIVTTTAETKSPTLSTFSTASRPSVTTSSSSLSPTSSYPGTTTTASLPNISSHSGISTWSSSLHSGTTTSSTLSTTSSPSGTTKSSAVSNTSSHSQTSTSSTSSHSGTSISYSLFTTFSHSVTSTSSISSHSEISISSSPSPTSSSHSVASKSSPSSHSGTTTSSTLSTASSRSNTQFSCNATTTVTAPALTIISIVTSAFQCPSSQLISSTCPSIGRTSTITSVSTTTVPGGTSTITSVFITTATATSTVTAAVLPSCFPHINGGDFTSNSQNLGAFTVVESPGDSVFNEVIATSAQDIILINDGTPQFLLLNYELAPIPSAYTLQQYIDTVCAPYTSLTLSATIDTQFNNGIITFCISSTTCSPAQTVAATNGNFVQYSASFPITAGEAVTASVTLALDDFAPIYSAGIGNFQVSPV</sequence>
<proteinExistence type="predicted"/>
<feature type="region of interest" description="Disordered" evidence="1">
    <location>
        <begin position="89"/>
        <end position="125"/>
    </location>
</feature>
<accession>A0A8H4VWA3</accession>
<evidence type="ECO:0000313" key="3">
    <source>
        <dbReference type="EMBL" id="KAF4624582.1"/>
    </source>
</evidence>
<feature type="compositionally biased region" description="Low complexity" evidence="1">
    <location>
        <begin position="94"/>
        <end position="125"/>
    </location>
</feature>
<name>A0A8H4VWA3_9HELO</name>
<comment type="caution">
    <text evidence="3">The sequence shown here is derived from an EMBL/GenBank/DDBJ whole genome shotgun (WGS) entry which is preliminary data.</text>
</comment>
<evidence type="ECO:0000256" key="1">
    <source>
        <dbReference type="SAM" id="MobiDB-lite"/>
    </source>
</evidence>
<keyword evidence="4" id="KW-1185">Reference proteome</keyword>
<protein>
    <submittedName>
        <fullName evidence="3">Uncharacterized protein</fullName>
    </submittedName>
</protein>
<gene>
    <name evidence="3" type="ORF">G7Y89_g13589</name>
</gene>
<feature type="signal peptide" evidence="2">
    <location>
        <begin position="1"/>
        <end position="20"/>
    </location>
</feature>
<feature type="chain" id="PRO_5034748525" evidence="2">
    <location>
        <begin position="21"/>
        <end position="495"/>
    </location>
</feature>
<keyword evidence="2" id="KW-0732">Signal</keyword>
<organism evidence="3 4">
    <name type="scientific">Cudoniella acicularis</name>
    <dbReference type="NCBI Taxonomy" id="354080"/>
    <lineage>
        <taxon>Eukaryota</taxon>
        <taxon>Fungi</taxon>
        <taxon>Dikarya</taxon>
        <taxon>Ascomycota</taxon>
        <taxon>Pezizomycotina</taxon>
        <taxon>Leotiomycetes</taxon>
        <taxon>Helotiales</taxon>
        <taxon>Tricladiaceae</taxon>
        <taxon>Cudoniella</taxon>
    </lineage>
</organism>
<dbReference type="Proteomes" id="UP000566819">
    <property type="component" value="Unassembled WGS sequence"/>
</dbReference>
<feature type="region of interest" description="Disordered" evidence="1">
    <location>
        <begin position="146"/>
        <end position="182"/>
    </location>
</feature>
<evidence type="ECO:0000313" key="4">
    <source>
        <dbReference type="Proteomes" id="UP000566819"/>
    </source>
</evidence>
<feature type="region of interest" description="Disordered" evidence="1">
    <location>
        <begin position="205"/>
        <end position="248"/>
    </location>
</feature>
<dbReference type="EMBL" id="JAAMPI010001612">
    <property type="protein sequence ID" value="KAF4624582.1"/>
    <property type="molecule type" value="Genomic_DNA"/>
</dbReference>